<dbReference type="GO" id="GO:0008028">
    <property type="term" value="F:monocarboxylic acid transmembrane transporter activity"/>
    <property type="evidence" value="ECO:0007669"/>
    <property type="project" value="TreeGrafter"/>
</dbReference>
<dbReference type="InterPro" id="IPR050327">
    <property type="entry name" value="Proton-linked_MCT"/>
</dbReference>
<feature type="transmembrane region" description="Helical" evidence="1">
    <location>
        <begin position="293"/>
        <end position="317"/>
    </location>
</feature>
<keyword evidence="1" id="KW-0812">Transmembrane</keyword>
<organism evidence="2 3">
    <name type="scientific">Chionoecetes opilio</name>
    <name type="common">Atlantic snow crab</name>
    <name type="synonym">Cancer opilio</name>
    <dbReference type="NCBI Taxonomy" id="41210"/>
    <lineage>
        <taxon>Eukaryota</taxon>
        <taxon>Metazoa</taxon>
        <taxon>Ecdysozoa</taxon>
        <taxon>Arthropoda</taxon>
        <taxon>Crustacea</taxon>
        <taxon>Multicrustacea</taxon>
        <taxon>Malacostraca</taxon>
        <taxon>Eumalacostraca</taxon>
        <taxon>Eucarida</taxon>
        <taxon>Decapoda</taxon>
        <taxon>Pleocyemata</taxon>
        <taxon>Brachyura</taxon>
        <taxon>Eubrachyura</taxon>
        <taxon>Majoidea</taxon>
        <taxon>Majidae</taxon>
        <taxon>Chionoecetes</taxon>
    </lineage>
</organism>
<dbReference type="SUPFAM" id="SSF103473">
    <property type="entry name" value="MFS general substrate transporter"/>
    <property type="match status" value="1"/>
</dbReference>
<feature type="transmembrane region" description="Helical" evidence="1">
    <location>
        <begin position="140"/>
        <end position="167"/>
    </location>
</feature>
<evidence type="ECO:0000313" key="3">
    <source>
        <dbReference type="Proteomes" id="UP000770661"/>
    </source>
</evidence>
<dbReference type="InterPro" id="IPR011701">
    <property type="entry name" value="MFS"/>
</dbReference>
<keyword evidence="1" id="KW-0472">Membrane</keyword>
<dbReference type="InterPro" id="IPR036259">
    <property type="entry name" value="MFS_trans_sf"/>
</dbReference>
<evidence type="ECO:0000256" key="1">
    <source>
        <dbReference type="SAM" id="Phobius"/>
    </source>
</evidence>
<proteinExistence type="predicted"/>
<keyword evidence="3" id="KW-1185">Reference proteome</keyword>
<evidence type="ECO:0000313" key="2">
    <source>
        <dbReference type="EMBL" id="KAG0717751.1"/>
    </source>
</evidence>
<feature type="transmembrane region" description="Helical" evidence="1">
    <location>
        <begin position="381"/>
        <end position="404"/>
    </location>
</feature>
<reference evidence="2" key="1">
    <citation type="submission" date="2020-07" db="EMBL/GenBank/DDBJ databases">
        <title>The High-quality genome of the commercially important snow crab, Chionoecetes opilio.</title>
        <authorList>
            <person name="Jeong J.-H."/>
            <person name="Ryu S."/>
        </authorList>
    </citation>
    <scope>NUCLEOTIDE SEQUENCE</scope>
    <source>
        <strain evidence="2">MADBK_172401_WGS</strain>
        <tissue evidence="2">Digestive gland</tissue>
    </source>
</reference>
<name>A0A8J5CR20_CHIOP</name>
<protein>
    <submittedName>
        <fullName evidence="2">Monocarboxylate transporter 13</fullName>
    </submittedName>
</protein>
<sequence>MKYRCQKGGSVVLPLEATKGWDGDDEDDESDEDWLWGREEDEDLDAWDEGHDAPDGGWGWVVTFASFVIYAMASMFTNCFGVLFAGFLLELGTSTTKVSEIFNLSLALSSFFTFLAGPLVEQFGWRRVTFITSLVYSAGLAASTITTSASFIFMSTMMIAGMCILMLEVIAQHTVSLYFTRRRRLATCMVTLGTCASQVLMTPLITYLQAEFTSRGATLIMAATVLNCCVAAMFLHPVEWHTKQHQSGHAKNIEQVLPSPPPRPKQASSASESLARVFKESMKNLRHLRCPRIAIITVVLACNTSTLVNIWAIVPFALHTDGYSPQEIALCLSVAGICNMASRLSNAVISCCTAFTVQQLYIIGSTMSALGIIGFCWASDLFWKTTLFGLCGLGSGTVSTLYCLVPLEVAGLKLQLPVLSLAGLITGLWFLLVDPLTGLVRDVTGSYSACLVVLGSFLLASLVLWLLMPPPPPPTQPRHHLGIEGRPLVRPFKPLLRPQPPTEGPGR</sequence>
<feature type="transmembrane region" description="Helical" evidence="1">
    <location>
        <begin position="445"/>
        <end position="468"/>
    </location>
</feature>
<dbReference type="Pfam" id="PF07690">
    <property type="entry name" value="MFS_1"/>
    <property type="match status" value="1"/>
</dbReference>
<dbReference type="OrthoDB" id="410267at2759"/>
<dbReference type="Proteomes" id="UP000770661">
    <property type="component" value="Unassembled WGS sequence"/>
</dbReference>
<dbReference type="Gene3D" id="1.20.1250.20">
    <property type="entry name" value="MFS general substrate transporter like domains"/>
    <property type="match status" value="2"/>
</dbReference>
<dbReference type="PANTHER" id="PTHR11360:SF306">
    <property type="entry name" value="RE01051P"/>
    <property type="match status" value="1"/>
</dbReference>
<gene>
    <name evidence="2" type="primary">SLC16A13_1</name>
    <name evidence="2" type="ORF">GWK47_053807</name>
</gene>
<feature type="transmembrane region" description="Helical" evidence="1">
    <location>
        <begin position="101"/>
        <end position="120"/>
    </location>
</feature>
<accession>A0A8J5CR20</accession>
<keyword evidence="1" id="KW-1133">Transmembrane helix</keyword>
<dbReference type="AlphaFoldDB" id="A0A8J5CR20"/>
<comment type="caution">
    <text evidence="2">The sequence shown here is derived from an EMBL/GenBank/DDBJ whole genome shotgun (WGS) entry which is preliminary data.</text>
</comment>
<feature type="transmembrane region" description="Helical" evidence="1">
    <location>
        <begin position="188"/>
        <end position="210"/>
    </location>
</feature>
<dbReference type="PANTHER" id="PTHR11360">
    <property type="entry name" value="MONOCARBOXYLATE TRANSPORTER"/>
    <property type="match status" value="1"/>
</dbReference>
<dbReference type="EMBL" id="JACEEZ010017134">
    <property type="protein sequence ID" value="KAG0717751.1"/>
    <property type="molecule type" value="Genomic_DNA"/>
</dbReference>
<feature type="transmembrane region" description="Helical" evidence="1">
    <location>
        <begin position="416"/>
        <end position="433"/>
    </location>
</feature>
<feature type="transmembrane region" description="Helical" evidence="1">
    <location>
        <begin position="216"/>
        <end position="235"/>
    </location>
</feature>
<feature type="transmembrane region" description="Helical" evidence="1">
    <location>
        <begin position="67"/>
        <end position="89"/>
    </location>
</feature>
<feature type="transmembrane region" description="Helical" evidence="1">
    <location>
        <begin position="348"/>
        <end position="375"/>
    </location>
</feature>